<evidence type="ECO:0008006" key="4">
    <source>
        <dbReference type="Google" id="ProtNLM"/>
    </source>
</evidence>
<evidence type="ECO:0000313" key="3">
    <source>
        <dbReference type="Proteomes" id="UP001477947"/>
    </source>
</evidence>
<keyword evidence="1" id="KW-0812">Transmembrane</keyword>
<proteinExistence type="predicted"/>
<evidence type="ECO:0000256" key="1">
    <source>
        <dbReference type="SAM" id="Phobius"/>
    </source>
</evidence>
<keyword evidence="1" id="KW-1133">Transmembrane helix</keyword>
<accession>A0ABZ3FD51</accession>
<organism evidence="2 3">
    <name type="scientific">Terrisporobacter petrolearius</name>
    <dbReference type="NCBI Taxonomy" id="1460447"/>
    <lineage>
        <taxon>Bacteria</taxon>
        <taxon>Bacillati</taxon>
        <taxon>Bacillota</taxon>
        <taxon>Clostridia</taxon>
        <taxon>Peptostreptococcales</taxon>
        <taxon>Peptostreptococcaceae</taxon>
        <taxon>Terrisporobacter</taxon>
    </lineage>
</organism>
<feature type="transmembrane region" description="Helical" evidence="1">
    <location>
        <begin position="190"/>
        <end position="208"/>
    </location>
</feature>
<dbReference type="EMBL" id="CP154622">
    <property type="protein sequence ID" value="XAM40709.1"/>
    <property type="molecule type" value="Genomic_DNA"/>
</dbReference>
<feature type="transmembrane region" description="Helical" evidence="1">
    <location>
        <begin position="260"/>
        <end position="280"/>
    </location>
</feature>
<feature type="transmembrane region" description="Helical" evidence="1">
    <location>
        <begin position="133"/>
        <end position="152"/>
    </location>
</feature>
<protein>
    <recommendedName>
        <fullName evidence="4">O-antigen ligase like membrane protein</fullName>
    </recommendedName>
</protein>
<feature type="transmembrane region" description="Helical" evidence="1">
    <location>
        <begin position="47"/>
        <end position="66"/>
    </location>
</feature>
<feature type="transmembrane region" description="Helical" evidence="1">
    <location>
        <begin position="374"/>
        <end position="390"/>
    </location>
</feature>
<evidence type="ECO:0000313" key="2">
    <source>
        <dbReference type="EMBL" id="XAM40709.1"/>
    </source>
</evidence>
<gene>
    <name evidence="2" type="ORF">TPELB_10190</name>
</gene>
<feature type="transmembrane region" description="Helical" evidence="1">
    <location>
        <begin position="102"/>
        <end position="121"/>
    </location>
</feature>
<feature type="transmembrane region" description="Helical" evidence="1">
    <location>
        <begin position="339"/>
        <end position="362"/>
    </location>
</feature>
<feature type="transmembrane region" description="Helical" evidence="1">
    <location>
        <begin position="78"/>
        <end position="96"/>
    </location>
</feature>
<keyword evidence="1" id="KW-0472">Membrane</keyword>
<dbReference type="Proteomes" id="UP001477947">
    <property type="component" value="Chromosome"/>
</dbReference>
<sequence length="420" mass="49435">MNIRKKIEKVDIRRNLLKLIIWTHLFAWVINLPLTQIQMMIFGRKIITLYHLGIIECMLIIALVMFSKNIYYDKIIQSTIGLTCVLVFIGLIGMIINNVELYWIIYYLIYWIVPFIVIIISKQVKLDIYKFNKVLLVIVALHCLVIYIQRFTNSIWWPFVNDEYGNKIFYISEGYYNTIDRMVRCPGICISGLDAGILLLFGCVLIYFMKFKKKVIKYIWYVFFLLGVWFTGTRNIYFVMLYMIIYVYIMKITPKKLRPLFGNIYMIICTVIYTLTFFILGKHYTSATRNILTDTLSTKMRIDNWSKVFDMIKEGSILQKFFGQFKWQNNIGNIVIDNIYLELILFCGILGLIAFCTYIIFIHTQLIKVCDEKCNLLIAFISSLMIYGVGNALGNIYISLIAVCILIFYNSMNFEVRSNK</sequence>
<feature type="transmembrane region" description="Helical" evidence="1">
    <location>
        <begin position="21"/>
        <end position="41"/>
    </location>
</feature>
<keyword evidence="3" id="KW-1185">Reference proteome</keyword>
<name>A0ABZ3FD51_9FIRM</name>
<reference evidence="2 3" key="1">
    <citation type="submission" date="2024-04" db="EMBL/GenBank/DDBJ databases">
        <title>Isolation and characterization of novel acetogenic strains of the genera Terrisporobacter and Acetoanaerobium.</title>
        <authorList>
            <person name="Boeer T."/>
            <person name="Schueler M.A."/>
            <person name="Lueschen A."/>
            <person name="Eysell L."/>
            <person name="Droege J."/>
            <person name="Heinemann M."/>
            <person name="Engelhardt L."/>
            <person name="Basen M."/>
            <person name="Daniel R."/>
        </authorList>
    </citation>
    <scope>NUCLEOTIDE SEQUENCE [LARGE SCALE GENOMIC DNA]</scope>
    <source>
        <strain evidence="2 3">ELB</strain>
    </source>
</reference>